<dbReference type="InterPro" id="IPR036771">
    <property type="entry name" value="ATPsynth_dsu/esu_N"/>
</dbReference>
<comment type="function">
    <text evidence="8">Produces ATP from ADP in the presence of a proton gradient across the membrane.</text>
</comment>
<dbReference type="GO" id="GO:0005524">
    <property type="term" value="F:ATP binding"/>
    <property type="evidence" value="ECO:0007669"/>
    <property type="project" value="UniProtKB-UniRule"/>
</dbReference>
<dbReference type="PANTHER" id="PTHR13822:SF10">
    <property type="entry name" value="ATP SYNTHASE EPSILON CHAIN, CHLOROPLASTIC"/>
    <property type="match status" value="1"/>
</dbReference>
<keyword evidence="7 8" id="KW-0066">ATP synthesis</keyword>
<proteinExistence type="inferred from homology"/>
<dbReference type="HAMAP" id="MF_00530">
    <property type="entry name" value="ATP_synth_epsil_bac"/>
    <property type="match status" value="1"/>
</dbReference>
<dbReference type="Gene3D" id="2.60.15.10">
    <property type="entry name" value="F0F1 ATP synthase delta/epsilon subunit, N-terminal"/>
    <property type="match status" value="1"/>
</dbReference>
<sequence>MNTFSLRIVASDKIFFDGKCQLLVIPAIDGEKAIMSHHEDSVIAVTMGEARFQTEDGTITKVLVGKGFVQMINNRAVLLVDSAERPEDIDVQRAERAKERAEEQMRQKSSIQEYYHSKASLARAMSRLKETSRHHH</sequence>
<protein>
    <recommendedName>
        <fullName evidence="8">ATP synthase epsilon chain</fullName>
    </recommendedName>
    <alternativeName>
        <fullName evidence="8">ATP synthase F1 sector epsilon subunit</fullName>
    </alternativeName>
    <alternativeName>
        <fullName evidence="8">F-ATPase epsilon subunit</fullName>
    </alternativeName>
</protein>
<accession>A0A6L5Y0Z2</accession>
<evidence type="ECO:0000256" key="3">
    <source>
        <dbReference type="ARBA" id="ARBA00022448"/>
    </source>
</evidence>
<feature type="domain" description="ATP synthase F1 complex delta/epsilon subunit N-terminal" evidence="11">
    <location>
        <begin position="4"/>
        <end position="83"/>
    </location>
</feature>
<evidence type="ECO:0000259" key="10">
    <source>
        <dbReference type="Pfam" id="PF00401"/>
    </source>
</evidence>
<dbReference type="AlphaFoldDB" id="A0A6L5Y0Z2"/>
<dbReference type="GO" id="GO:0045259">
    <property type="term" value="C:proton-transporting ATP synthase complex"/>
    <property type="evidence" value="ECO:0007669"/>
    <property type="project" value="UniProtKB-KW"/>
</dbReference>
<feature type="domain" description="ATP synthase epsilon subunit C-terminal" evidence="10">
    <location>
        <begin position="87"/>
        <end position="129"/>
    </location>
</feature>
<evidence type="ECO:0000256" key="7">
    <source>
        <dbReference type="ARBA" id="ARBA00023310"/>
    </source>
</evidence>
<evidence type="ECO:0000259" key="11">
    <source>
        <dbReference type="Pfam" id="PF02823"/>
    </source>
</evidence>
<dbReference type="Pfam" id="PF02823">
    <property type="entry name" value="ATP-synt_DE_N"/>
    <property type="match status" value="1"/>
</dbReference>
<dbReference type="RefSeq" id="WP_154520169.1">
    <property type="nucleotide sequence ID" value="NZ_VUMT01000029.1"/>
</dbReference>
<keyword evidence="4 8" id="KW-0406">Ion transport</keyword>
<dbReference type="NCBIfam" id="TIGR01216">
    <property type="entry name" value="ATP_synt_epsi"/>
    <property type="match status" value="1"/>
</dbReference>
<dbReference type="GO" id="GO:0046933">
    <property type="term" value="F:proton-transporting ATP synthase activity, rotational mechanism"/>
    <property type="evidence" value="ECO:0007669"/>
    <property type="project" value="UniProtKB-UniRule"/>
</dbReference>
<evidence type="ECO:0000313" key="13">
    <source>
        <dbReference type="Proteomes" id="UP000482209"/>
    </source>
</evidence>
<dbReference type="CDD" id="cd12152">
    <property type="entry name" value="F1-ATPase_delta"/>
    <property type="match status" value="1"/>
</dbReference>
<comment type="subcellular location">
    <subcellularLocation>
        <location evidence="1 8">Cell membrane</location>
        <topology evidence="1 8">Peripheral membrane protein</topology>
    </subcellularLocation>
</comment>
<comment type="subunit">
    <text evidence="8 9">F-type ATPases have 2 components, CF(1) - the catalytic core - and CF(0) - the membrane proton channel. CF(1) has five subunits: alpha(3), beta(3), gamma(1), delta(1), epsilon(1). CF(0) has three main subunits: a, b and c.</text>
</comment>
<evidence type="ECO:0000256" key="5">
    <source>
        <dbReference type="ARBA" id="ARBA00023136"/>
    </source>
</evidence>
<organism evidence="12 13">
    <name type="scientific">Velocimicrobium porci</name>
    <dbReference type="NCBI Taxonomy" id="2606634"/>
    <lineage>
        <taxon>Bacteria</taxon>
        <taxon>Bacillati</taxon>
        <taxon>Bacillota</taxon>
        <taxon>Clostridia</taxon>
        <taxon>Lachnospirales</taxon>
        <taxon>Lachnospiraceae</taxon>
        <taxon>Velocimicrobium</taxon>
    </lineage>
</organism>
<reference evidence="12 13" key="1">
    <citation type="submission" date="2019-08" db="EMBL/GenBank/DDBJ databases">
        <title>In-depth cultivation of the pig gut microbiome towards novel bacterial diversity and tailored functional studies.</title>
        <authorList>
            <person name="Wylensek D."/>
            <person name="Hitch T.C.A."/>
            <person name="Clavel T."/>
        </authorList>
    </citation>
    <scope>NUCLEOTIDE SEQUENCE [LARGE SCALE GENOMIC DNA]</scope>
    <source>
        <strain evidence="12 13">WCA-693-APC-MOT-I</strain>
    </source>
</reference>
<dbReference type="GO" id="GO:0005886">
    <property type="term" value="C:plasma membrane"/>
    <property type="evidence" value="ECO:0007669"/>
    <property type="project" value="UniProtKB-SubCell"/>
</dbReference>
<name>A0A6L5Y0Z2_9FIRM</name>
<dbReference type="Gene3D" id="1.20.5.440">
    <property type="entry name" value="ATP synthase delta/epsilon subunit, C-terminal domain"/>
    <property type="match status" value="1"/>
</dbReference>
<dbReference type="EMBL" id="VUMT01000029">
    <property type="protein sequence ID" value="MSS64785.1"/>
    <property type="molecule type" value="Genomic_DNA"/>
</dbReference>
<dbReference type="PANTHER" id="PTHR13822">
    <property type="entry name" value="ATP SYNTHASE DELTA/EPSILON CHAIN"/>
    <property type="match status" value="1"/>
</dbReference>
<keyword evidence="6 8" id="KW-0139">CF(1)</keyword>
<dbReference type="SUPFAM" id="SSF51344">
    <property type="entry name" value="Epsilon subunit of F1F0-ATP synthase N-terminal domain"/>
    <property type="match status" value="1"/>
</dbReference>
<dbReference type="InterPro" id="IPR020546">
    <property type="entry name" value="ATP_synth_F1_dsu/esu_N"/>
</dbReference>
<evidence type="ECO:0000256" key="4">
    <source>
        <dbReference type="ARBA" id="ARBA00023065"/>
    </source>
</evidence>
<dbReference type="SUPFAM" id="SSF46604">
    <property type="entry name" value="Epsilon subunit of F1F0-ATP synthase C-terminal domain"/>
    <property type="match status" value="1"/>
</dbReference>
<dbReference type="InterPro" id="IPR036794">
    <property type="entry name" value="ATP_F1_dsu/esu_C_sf"/>
</dbReference>
<evidence type="ECO:0000256" key="8">
    <source>
        <dbReference type="HAMAP-Rule" id="MF_00530"/>
    </source>
</evidence>
<keyword evidence="13" id="KW-1185">Reference proteome</keyword>
<comment type="similarity">
    <text evidence="2 8 9">Belongs to the ATPase epsilon chain family.</text>
</comment>
<dbReference type="Pfam" id="PF00401">
    <property type="entry name" value="ATP-synt_DE"/>
    <property type="match status" value="1"/>
</dbReference>
<evidence type="ECO:0000256" key="1">
    <source>
        <dbReference type="ARBA" id="ARBA00004202"/>
    </source>
</evidence>
<dbReference type="Proteomes" id="UP000482209">
    <property type="component" value="Unassembled WGS sequence"/>
</dbReference>
<evidence type="ECO:0000256" key="6">
    <source>
        <dbReference type="ARBA" id="ARBA00023196"/>
    </source>
</evidence>
<dbReference type="InterPro" id="IPR020547">
    <property type="entry name" value="ATP_synth_F1_esu_C"/>
</dbReference>
<gene>
    <name evidence="8 12" type="primary">atpC</name>
    <name evidence="12" type="ORF">FYJ58_13020</name>
</gene>
<dbReference type="InterPro" id="IPR001469">
    <property type="entry name" value="ATP_synth_F1_dsu/esu"/>
</dbReference>
<keyword evidence="3 8" id="KW-0813">Transport</keyword>
<keyword evidence="8" id="KW-0375">Hydrogen ion transport</keyword>
<evidence type="ECO:0000313" key="12">
    <source>
        <dbReference type="EMBL" id="MSS64785.1"/>
    </source>
</evidence>
<evidence type="ECO:0000256" key="9">
    <source>
        <dbReference type="RuleBase" id="RU003656"/>
    </source>
</evidence>
<keyword evidence="5 8" id="KW-0472">Membrane</keyword>
<evidence type="ECO:0000256" key="2">
    <source>
        <dbReference type="ARBA" id="ARBA00005712"/>
    </source>
</evidence>
<keyword evidence="8" id="KW-1003">Cell membrane</keyword>
<comment type="caution">
    <text evidence="12">The sequence shown here is derived from an EMBL/GenBank/DDBJ whole genome shotgun (WGS) entry which is preliminary data.</text>
</comment>